<sequence>MEYSDWIKSPKSERVWLEDSMTALCQFAYVTPLHKVMHWDDINRRRTICYQGKYERCTTCDKGIAQIHDYTYGIYISNEGKAIRYLSTALSSHTNFQTVFRDYLKANTNPCDLLFQIRKGEIITPKGFETKGYDIEVLKDAEPYIAEVDRPSPFQEGKWVIPRLVAEALLDIDGHPMNLIDLYTEMKERFPSIEDRDIKEYAILLGEGGVVDLRNAKEKEWA</sequence>
<accession>A0A382RJ11</accession>
<dbReference type="AlphaFoldDB" id="A0A382RJ11"/>
<gene>
    <name evidence="1" type="ORF">METZ01_LOCUS350470</name>
</gene>
<feature type="non-terminal residue" evidence="1">
    <location>
        <position position="222"/>
    </location>
</feature>
<evidence type="ECO:0000313" key="1">
    <source>
        <dbReference type="EMBL" id="SVC97616.1"/>
    </source>
</evidence>
<reference evidence="1" key="1">
    <citation type="submission" date="2018-05" db="EMBL/GenBank/DDBJ databases">
        <authorList>
            <person name="Lanie J.A."/>
            <person name="Ng W.-L."/>
            <person name="Kazmierczak K.M."/>
            <person name="Andrzejewski T.M."/>
            <person name="Davidsen T.M."/>
            <person name="Wayne K.J."/>
            <person name="Tettelin H."/>
            <person name="Glass J.I."/>
            <person name="Rusch D."/>
            <person name="Podicherti R."/>
            <person name="Tsui H.-C.T."/>
            <person name="Winkler M.E."/>
        </authorList>
    </citation>
    <scope>NUCLEOTIDE SEQUENCE</scope>
</reference>
<dbReference type="EMBL" id="UINC01122045">
    <property type="protein sequence ID" value="SVC97616.1"/>
    <property type="molecule type" value="Genomic_DNA"/>
</dbReference>
<protein>
    <submittedName>
        <fullName evidence="1">Uncharacterized protein</fullName>
    </submittedName>
</protein>
<name>A0A382RJ11_9ZZZZ</name>
<proteinExistence type="predicted"/>
<organism evidence="1">
    <name type="scientific">marine metagenome</name>
    <dbReference type="NCBI Taxonomy" id="408172"/>
    <lineage>
        <taxon>unclassified sequences</taxon>
        <taxon>metagenomes</taxon>
        <taxon>ecological metagenomes</taxon>
    </lineage>
</organism>